<evidence type="ECO:0000313" key="13">
    <source>
        <dbReference type="Proteomes" id="UP001447188"/>
    </source>
</evidence>
<dbReference type="EMBL" id="JBBBZM010000057">
    <property type="protein sequence ID" value="KAL0636065.1"/>
    <property type="molecule type" value="Genomic_DNA"/>
</dbReference>
<evidence type="ECO:0000256" key="3">
    <source>
        <dbReference type="ARBA" id="ARBA00006904"/>
    </source>
</evidence>
<comment type="cofactor">
    <cofactor evidence="1">
        <name>pyridoxal 5'-phosphate</name>
        <dbReference type="ChEBI" id="CHEBI:597326"/>
    </cofactor>
</comment>
<keyword evidence="6" id="KW-0028">Amino-acid biosynthesis</keyword>
<dbReference type="SUPFAM" id="SSF53383">
    <property type="entry name" value="PLP-dependent transferases"/>
    <property type="match status" value="1"/>
</dbReference>
<evidence type="ECO:0000256" key="1">
    <source>
        <dbReference type="ARBA" id="ARBA00001933"/>
    </source>
</evidence>
<organism evidence="12 13">
    <name type="scientific">Discina gigas</name>
    <dbReference type="NCBI Taxonomy" id="1032678"/>
    <lineage>
        <taxon>Eukaryota</taxon>
        <taxon>Fungi</taxon>
        <taxon>Dikarya</taxon>
        <taxon>Ascomycota</taxon>
        <taxon>Pezizomycotina</taxon>
        <taxon>Pezizomycetes</taxon>
        <taxon>Pezizales</taxon>
        <taxon>Discinaceae</taxon>
        <taxon>Discina</taxon>
    </lineage>
</organism>
<feature type="domain" description="Aminotransferase class V" evidence="11">
    <location>
        <begin position="8"/>
        <end position="394"/>
    </location>
</feature>
<dbReference type="EC" id="2.6.1.52" evidence="4"/>
<dbReference type="GO" id="GO:0004648">
    <property type="term" value="F:O-phospho-L-serine:2-oxoglutarate aminotransferase activity"/>
    <property type="evidence" value="ECO:0007669"/>
    <property type="project" value="UniProtKB-EC"/>
</dbReference>
<comment type="pathway">
    <text evidence="2">Amino-acid biosynthesis; L-serine biosynthesis; L-serine from 3-phospho-D-glycerate: step 2/3.</text>
</comment>
<keyword evidence="8" id="KW-0663">Pyridoxal phosphate</keyword>
<accession>A0ABR3GJG1</accession>
<evidence type="ECO:0000256" key="10">
    <source>
        <dbReference type="ARBA" id="ARBA00049007"/>
    </source>
</evidence>
<dbReference type="InterPro" id="IPR015421">
    <property type="entry name" value="PyrdxlP-dep_Trfase_major"/>
</dbReference>
<evidence type="ECO:0000259" key="11">
    <source>
        <dbReference type="Pfam" id="PF00266"/>
    </source>
</evidence>
<evidence type="ECO:0000256" key="5">
    <source>
        <dbReference type="ARBA" id="ARBA00022576"/>
    </source>
</evidence>
<protein>
    <recommendedName>
        <fullName evidence="4">phosphoserine transaminase</fullName>
        <ecNumber evidence="4">2.6.1.52</ecNumber>
    </recommendedName>
</protein>
<keyword evidence="7 12" id="KW-0808">Transferase</keyword>
<dbReference type="PANTHER" id="PTHR43247">
    <property type="entry name" value="PHOSPHOSERINE AMINOTRANSFERASE"/>
    <property type="match status" value="1"/>
</dbReference>
<dbReference type="PANTHER" id="PTHR43247:SF1">
    <property type="entry name" value="PHOSPHOSERINE AMINOTRANSFERASE"/>
    <property type="match status" value="1"/>
</dbReference>
<evidence type="ECO:0000256" key="9">
    <source>
        <dbReference type="ARBA" id="ARBA00023299"/>
    </source>
</evidence>
<evidence type="ECO:0000256" key="6">
    <source>
        <dbReference type="ARBA" id="ARBA00022605"/>
    </source>
</evidence>
<dbReference type="NCBIfam" id="NF003764">
    <property type="entry name" value="PRK05355.1"/>
    <property type="match status" value="1"/>
</dbReference>
<dbReference type="PIRSF" id="PIRSF000525">
    <property type="entry name" value="SerC"/>
    <property type="match status" value="1"/>
</dbReference>
<keyword evidence="9" id="KW-0718">Serine biosynthesis</keyword>
<dbReference type="InterPro" id="IPR015424">
    <property type="entry name" value="PyrdxlP-dep_Trfase"/>
</dbReference>
<evidence type="ECO:0000256" key="4">
    <source>
        <dbReference type="ARBA" id="ARBA00013030"/>
    </source>
</evidence>
<comment type="caution">
    <text evidence="12">The sequence shown here is derived from an EMBL/GenBank/DDBJ whole genome shotgun (WGS) entry which is preliminary data.</text>
</comment>
<evidence type="ECO:0000256" key="7">
    <source>
        <dbReference type="ARBA" id="ARBA00022679"/>
    </source>
</evidence>
<dbReference type="HAMAP" id="MF_00160">
    <property type="entry name" value="SerC_aminotrans_5"/>
    <property type="match status" value="1"/>
</dbReference>
<comment type="catalytic activity">
    <reaction evidence="10">
        <text>O-phospho-L-serine + 2-oxoglutarate = 3-phosphooxypyruvate + L-glutamate</text>
        <dbReference type="Rhea" id="RHEA:14329"/>
        <dbReference type="ChEBI" id="CHEBI:16810"/>
        <dbReference type="ChEBI" id="CHEBI:18110"/>
        <dbReference type="ChEBI" id="CHEBI:29985"/>
        <dbReference type="ChEBI" id="CHEBI:57524"/>
        <dbReference type="EC" id="2.6.1.52"/>
    </reaction>
</comment>
<proteinExistence type="inferred from homology"/>
<gene>
    <name evidence="12" type="primary">SER1</name>
    <name evidence="12" type="ORF">Q9L58_004971</name>
</gene>
<reference evidence="12 13" key="1">
    <citation type="submission" date="2024-02" db="EMBL/GenBank/DDBJ databases">
        <title>Discinaceae phylogenomics.</title>
        <authorList>
            <person name="Dirks A.C."/>
            <person name="James T.Y."/>
        </authorList>
    </citation>
    <scope>NUCLEOTIDE SEQUENCE [LARGE SCALE GENOMIC DNA]</scope>
    <source>
        <strain evidence="12 13">ACD0624</strain>
    </source>
</reference>
<evidence type="ECO:0000256" key="8">
    <source>
        <dbReference type="ARBA" id="ARBA00022898"/>
    </source>
</evidence>
<keyword evidence="5 12" id="KW-0032">Aminotransferase</keyword>
<dbReference type="InterPro" id="IPR015422">
    <property type="entry name" value="PyrdxlP-dep_Trfase_small"/>
</dbReference>
<name>A0ABR3GJG1_9PEZI</name>
<sequence>MPTREDILYFGAGPARLPTSVLTAASTSILNHNSTGLGLTEHSHRSTLSSEILTGASNALRQLLSVPDDYSIIFMQGGGTTQFSSVVYNLLGYWVQRELEKAEDLEAVRGKLRGAKIDYLVTGTWSQKASEEASRLVGEEMVNVAADAKAVGGGKYGKIPEESAWVLTEKEKSIFTYYCDNETVDGVEFPNFPMALGDGAERLVVCDMSSNILSRKVDVRKYALIFAGAQKNVGTTGLTLVILRNDILTRQPTLKTLRSLGLPIQPIMMDYKTIAKNGSLYNTLPIFDVWVAGEVMKELVTAGGIETQEAVSGRKSDKLYATLEASPKLFQIVPMQGSRSRMNICVRILGEGLEKEFAALAEAQGMTGLKGHRSVGGIRVSNYNSISEAAVDKLVMFIEAFAVAHSV</sequence>
<keyword evidence="13" id="KW-1185">Reference proteome</keyword>
<dbReference type="InterPro" id="IPR022278">
    <property type="entry name" value="Pser_aminoTfrase"/>
</dbReference>
<comment type="similarity">
    <text evidence="3">Belongs to the class-V pyridoxal-phosphate-dependent aminotransferase family. SerC subfamily.</text>
</comment>
<dbReference type="InterPro" id="IPR000192">
    <property type="entry name" value="Aminotrans_V_dom"/>
</dbReference>
<dbReference type="Proteomes" id="UP001447188">
    <property type="component" value="Unassembled WGS sequence"/>
</dbReference>
<dbReference type="Pfam" id="PF00266">
    <property type="entry name" value="Aminotran_5"/>
    <property type="match status" value="1"/>
</dbReference>
<dbReference type="Gene3D" id="3.90.1150.10">
    <property type="entry name" value="Aspartate Aminotransferase, domain 1"/>
    <property type="match status" value="1"/>
</dbReference>
<evidence type="ECO:0000256" key="2">
    <source>
        <dbReference type="ARBA" id="ARBA00005099"/>
    </source>
</evidence>
<dbReference type="Gene3D" id="3.40.640.10">
    <property type="entry name" value="Type I PLP-dependent aspartate aminotransferase-like (Major domain)"/>
    <property type="match status" value="1"/>
</dbReference>
<evidence type="ECO:0000313" key="12">
    <source>
        <dbReference type="EMBL" id="KAL0636065.1"/>
    </source>
</evidence>